<reference evidence="2 3" key="1">
    <citation type="journal article" date="2002" name="Int. J. Syst. Evol. Microbiol.">
        <title>Sphingopyxis witflariensis sp. nov., isolated from activated sludge.</title>
        <authorList>
            <person name="Kampfer P."/>
            <person name="Witzenberger R."/>
            <person name="Denner E.B."/>
            <person name="Busse H.J."/>
            <person name="Neef A."/>
        </authorList>
    </citation>
    <scope>NUCLEOTIDE SEQUENCE [LARGE SCALE GENOMIC DNA]</scope>
    <source>
        <strain evidence="2 3">DSM 14551</strain>
    </source>
</reference>
<protein>
    <recommendedName>
        <fullName evidence="4">Terminase</fullName>
    </recommendedName>
</protein>
<keyword evidence="3" id="KW-1185">Reference proteome</keyword>
<evidence type="ECO:0008006" key="4">
    <source>
        <dbReference type="Google" id="ProtNLM"/>
    </source>
</evidence>
<name>A0A246JUC1_9SPHN</name>
<accession>A0A246JUC1</accession>
<dbReference type="RefSeq" id="WP_088472783.1">
    <property type="nucleotide sequence ID" value="NZ_NISJ01000005.1"/>
</dbReference>
<gene>
    <name evidence="2" type="ORF">CDQ91_10975</name>
</gene>
<evidence type="ECO:0000256" key="1">
    <source>
        <dbReference type="SAM" id="MobiDB-lite"/>
    </source>
</evidence>
<evidence type="ECO:0000313" key="2">
    <source>
        <dbReference type="EMBL" id="OWQ96583.1"/>
    </source>
</evidence>
<dbReference type="OrthoDB" id="8480631at2"/>
<feature type="region of interest" description="Disordered" evidence="1">
    <location>
        <begin position="199"/>
        <end position="221"/>
    </location>
</feature>
<dbReference type="EMBL" id="NISJ01000005">
    <property type="protein sequence ID" value="OWQ96583.1"/>
    <property type="molecule type" value="Genomic_DNA"/>
</dbReference>
<comment type="caution">
    <text evidence="2">The sequence shown here is derived from an EMBL/GenBank/DDBJ whole genome shotgun (WGS) entry which is preliminary data.</text>
</comment>
<feature type="compositionally biased region" description="Gly residues" evidence="1">
    <location>
        <begin position="202"/>
        <end position="212"/>
    </location>
</feature>
<evidence type="ECO:0000313" key="3">
    <source>
        <dbReference type="Proteomes" id="UP000197097"/>
    </source>
</evidence>
<organism evidence="2 3">
    <name type="scientific">Sphingopyxis witflariensis</name>
    <dbReference type="NCBI Taxonomy" id="173675"/>
    <lineage>
        <taxon>Bacteria</taxon>
        <taxon>Pseudomonadati</taxon>
        <taxon>Pseudomonadota</taxon>
        <taxon>Alphaproteobacteria</taxon>
        <taxon>Sphingomonadales</taxon>
        <taxon>Sphingomonadaceae</taxon>
        <taxon>Sphingopyxis</taxon>
    </lineage>
</organism>
<dbReference type="Proteomes" id="UP000197097">
    <property type="component" value="Unassembled WGS sequence"/>
</dbReference>
<sequence>MKDKKSAVRAGDSCAGSGDGNAADIGGELVIQRDQRGKLQAERRAGHRWSAKAEAVFLGQLEATCNVMASAAAAGFSTTAVYQRRRTYAAFGAAWAAALDTGYARLEMALVCAATNVLAPVPAPDGKGCAGAAADGTAGSAAPFGGMTAREALQVLRLHRYGARGGSPQRFDWRAKPVDPEATRAEILRKLDIIEGHDGKARGGGKAGGGKTCDGKARGAR</sequence>
<proteinExistence type="predicted"/>
<dbReference type="AlphaFoldDB" id="A0A246JUC1"/>